<feature type="compositionally biased region" description="Basic and acidic residues" evidence="1">
    <location>
        <begin position="1378"/>
        <end position="1434"/>
    </location>
</feature>
<feature type="compositionally biased region" description="Basic residues" evidence="1">
    <location>
        <begin position="225"/>
        <end position="239"/>
    </location>
</feature>
<dbReference type="GeneID" id="30908162"/>
<sequence length="1644" mass="181554">MKSLKIKGLVKGKDEAYYNLVTVISLNDEELDEQIIKREESVKANWAAIKNAKEISKSEKKLFGEIMRNERVRLRVKGNIKKVTRRREELSEHYRGEALNCFLDGNVSGDKKYMKEILNYLRNVQGVKFHGNVVKRGRSTRRDNVEEGAPKRLYDQRDVTQRERLLRGRLIWRGEEQRKREKAKREEVKADNVKMEEAKIGVHQTNSSHAVKGRRAKLPPLRKVKNKAIQKKKGKKKSMRASQNVVTEPGSNNNIAEKTLRRILQEIKMSLKELKKPRVVIQSSQKKVDCRTKKQEERHSVIYNLKQDKCVGPPRNNCPVKKSPNYEQHKLYFKGLFQHIRGGKKGSLVMASSSKGKIIPTVNWASIGAAKSAKEEDPLCAVGEDDTIDITCEDEFEKKKFVLKEKIKDEYRRKRKESSIYRNRNEGFFPPDLVSASNERRSSKYMFDETALSESDRDDLEYLVSVKGKNARRYEGRPGKEVHPSKEQPEGKEATGKPVRRPPLEFSPPPDKQIGDSPPGGNAPLVKNANKERAQMKQQLNHPTEYRTESCVKETTGIVTHVGTSVVGPVKDNAVDGGNCSDANNPGKGDENDMGKNAQNGPPQMNGKKNLAGIMKSNGILLKKHHGRKDILREKKLKDDAQKGVKDKPSGCQIGEDGTDKEDPAVVGEEKKTESAFLGKNSTQVPPPVGVKTEHGMPKESTPTGDALKGKKISPPVRAPGPKVFNNPPRGLVSQNGEAKNVGESGSPVMETSGMSEEREETAAPVVDKLAPVKKDNTHSGAKVEVGRVNVKVGLPLEKVIEASSEGAHVKEANPPSEGTASMEFPKGGSKPPSIKVGVNKPDGSEAGMSSPSGEAAKEEVQNDSKGESKKDLSQEEENKVDAEIEKGNSASSNSEVKNGGGNKIVASVKVPLKLNNMVMKKALLGKMLAKRVPKGTPPVGENKEGKTIQEGKDNKEGEASEKNKPMEKVIPKTIPKSKAVIPKVIPPKGVPLKGNAILKAKVGKVPVAKGSVSFKGEATEVKTVEEKVEEEKAVEVKAVEEKVVEEKAVEVKAVEEKVIEEKIVEEEKVEEKNVEEEKVEEEKVEEKNVEEEKVEEEKVEEKNVEEEKVEEEKVEEKKVEEKKVEEEKVVEEKVVEENVAEEKVIEEKSVAEGNGTTEEKVPLQVGAPTVKSVRNVKYAKKDEGVPKGENNSSERGFIENAVRKNIERMLERTENSIVHVRDEKNGKRPSLAKILMGGPKGLNVMKSKKVKGGTVLPQRENSTVKGTGDNVVIGPGSDAECDVPPTEGRKRYSVTLNKFSKKIEVKKKSSVDVVELLNALEEKSGEDSSVRSGLPGTDDAEKVTPPSVTTADELPKRTPMVKPLVKKDGLAKLTFKRTVENKKAPQLGEEDRDKQDGEQKKENQVDEKGEGLHGEETHSEGDQKEEKGEDPPLPKKNVVKIPLLPPKMKNAPFGQPKGGPSKNNFMAKLQMVKNKSTMKQFPLKKVAMFKPSGEESSPNESGNIGEKSNPGGSGSTGEGTSPEEEQNPQVKAEEDTTTKEVNFPPISEKNENEAKDNSDNSSEPLFDTKKCPVKKMPPKSMVKILPKIPPKVVTPFSGVKDAKHMTKVKPPFLNKLKAKALPPPSMRREDTEKGLSEEEKPLP</sequence>
<feature type="compositionally biased region" description="Basic and acidic residues" evidence="1">
    <location>
        <begin position="1321"/>
        <end position="1330"/>
    </location>
</feature>
<feature type="compositionally biased region" description="Basic and acidic residues" evidence="1">
    <location>
        <begin position="856"/>
        <end position="887"/>
    </location>
</feature>
<feature type="compositionally biased region" description="Basic and acidic residues" evidence="1">
    <location>
        <begin position="629"/>
        <end position="649"/>
    </location>
</feature>
<evidence type="ECO:0000313" key="2">
    <source>
        <dbReference type="EMBL" id="ANQ07060.1"/>
    </source>
</evidence>
<evidence type="ECO:0000256" key="1">
    <source>
        <dbReference type="SAM" id="MobiDB-lite"/>
    </source>
</evidence>
<dbReference type="EMBL" id="CP016244">
    <property type="protein sequence ID" value="ANQ07060.1"/>
    <property type="molecule type" value="Genomic_DNA"/>
</dbReference>
<feature type="region of interest" description="Disordered" evidence="1">
    <location>
        <begin position="930"/>
        <end position="972"/>
    </location>
</feature>
<feature type="region of interest" description="Disordered" evidence="1">
    <location>
        <begin position="801"/>
        <end position="911"/>
    </location>
</feature>
<protein>
    <submittedName>
        <fullName evidence="2">Uncharacterized protein</fullName>
    </submittedName>
</protein>
<dbReference type="KEGG" id="pcot:PCOAH_00014360"/>
<feature type="compositionally biased region" description="Basic and acidic residues" evidence="1">
    <location>
        <begin position="661"/>
        <end position="674"/>
    </location>
</feature>
<feature type="region of interest" description="Disordered" evidence="1">
    <location>
        <begin position="225"/>
        <end position="252"/>
    </location>
</feature>
<dbReference type="VEuPathDB" id="PlasmoDB:PCOAH_00014360"/>
<gene>
    <name evidence="2" type="ORF">PCOAH_00014360</name>
</gene>
<dbReference type="Proteomes" id="UP000092716">
    <property type="component" value="Chromosome 6"/>
</dbReference>
<feature type="region of interest" description="Disordered" evidence="1">
    <location>
        <begin position="568"/>
        <end position="781"/>
    </location>
</feature>
<proteinExistence type="predicted"/>
<accession>A0A1B1DWD2</accession>
<keyword evidence="3" id="KW-1185">Reference proteome</keyword>
<feature type="region of interest" description="Disordered" evidence="1">
    <location>
        <begin position="1252"/>
        <end position="1289"/>
    </location>
</feature>
<feature type="region of interest" description="Disordered" evidence="1">
    <location>
        <begin position="1608"/>
        <end position="1644"/>
    </location>
</feature>
<feature type="compositionally biased region" description="Low complexity" evidence="1">
    <location>
        <begin position="1495"/>
        <end position="1507"/>
    </location>
</feature>
<reference evidence="3" key="1">
    <citation type="submission" date="2016-06" db="EMBL/GenBank/DDBJ databases">
        <title>First high quality genome sequence of Plasmodium coatneyi using continuous long reads from single molecule, real-time sequencing.</title>
        <authorList>
            <person name="Chien J.-T."/>
            <person name="Pakala S.B."/>
            <person name="Geraldo J.A."/>
            <person name="Lapp S.A."/>
            <person name="Barnwell J.W."/>
            <person name="Kissinger J.C."/>
            <person name="Galinski M.R."/>
            <person name="Humphrey J.C."/>
        </authorList>
    </citation>
    <scope>NUCLEOTIDE SEQUENCE [LARGE SCALE GENOMIC DNA]</scope>
    <source>
        <strain evidence="3">Hackeri</strain>
    </source>
</reference>
<dbReference type="RefSeq" id="XP_019913755.1">
    <property type="nucleotide sequence ID" value="XM_020058245.1"/>
</dbReference>
<dbReference type="OrthoDB" id="372958at2759"/>
<feature type="region of interest" description="Disordered" evidence="1">
    <location>
        <begin position="1147"/>
        <end position="1167"/>
    </location>
</feature>
<feature type="region of interest" description="Disordered" evidence="1">
    <location>
        <begin position="471"/>
        <end position="548"/>
    </location>
</feature>
<feature type="compositionally biased region" description="Basic and acidic residues" evidence="1">
    <location>
        <begin position="942"/>
        <end position="971"/>
    </location>
</feature>
<organism evidence="2 3">
    <name type="scientific">Plasmodium coatneyi</name>
    <dbReference type="NCBI Taxonomy" id="208452"/>
    <lineage>
        <taxon>Eukaryota</taxon>
        <taxon>Sar</taxon>
        <taxon>Alveolata</taxon>
        <taxon>Apicomplexa</taxon>
        <taxon>Aconoidasida</taxon>
        <taxon>Haemosporida</taxon>
        <taxon>Plasmodiidae</taxon>
        <taxon>Plasmodium</taxon>
    </lineage>
</organism>
<feature type="compositionally biased region" description="Basic and acidic residues" evidence="1">
    <location>
        <begin position="1627"/>
        <end position="1644"/>
    </location>
</feature>
<feature type="compositionally biased region" description="Basic and acidic residues" evidence="1">
    <location>
        <begin position="1549"/>
        <end position="1559"/>
    </location>
</feature>
<feature type="compositionally biased region" description="Basic and acidic residues" evidence="1">
    <location>
        <begin position="472"/>
        <end position="495"/>
    </location>
</feature>
<evidence type="ECO:0000313" key="3">
    <source>
        <dbReference type="Proteomes" id="UP000092716"/>
    </source>
</evidence>
<feature type="region of interest" description="Disordered" evidence="1">
    <location>
        <begin position="1071"/>
        <end position="1112"/>
    </location>
</feature>
<feature type="compositionally biased region" description="Polar residues" evidence="1">
    <location>
        <begin position="240"/>
        <end position="252"/>
    </location>
</feature>
<feature type="region of interest" description="Disordered" evidence="1">
    <location>
        <begin position="1321"/>
        <end position="1578"/>
    </location>
</feature>
<name>A0A1B1DWD2_9APIC</name>